<dbReference type="eggNOG" id="ENOG502QS6A">
    <property type="taxonomic scope" value="Eukaryota"/>
</dbReference>
<dbReference type="PANTHER" id="PTHR34935">
    <property type="entry name" value="PROTEIN TIC110, CHLOROPLASTIC"/>
    <property type="match status" value="1"/>
</dbReference>
<dbReference type="Proteomes" id="UP000001568">
    <property type="component" value="Chromosome 7"/>
</dbReference>
<feature type="compositionally biased region" description="Basic and acidic residues" evidence="1">
    <location>
        <begin position="558"/>
        <end position="572"/>
    </location>
</feature>
<name>A4S0R7_OSTLU</name>
<keyword evidence="3" id="KW-1185">Reference proteome</keyword>
<dbReference type="InterPro" id="IPR031610">
    <property type="entry name" value="TIC110"/>
</dbReference>
<dbReference type="EMBL" id="CP000587">
    <property type="protein sequence ID" value="ABO97080.1"/>
    <property type="molecule type" value="Genomic_DNA"/>
</dbReference>
<dbReference type="HOGENOM" id="CLU_006871_0_0_1"/>
<feature type="region of interest" description="Disordered" evidence="1">
    <location>
        <begin position="558"/>
        <end position="590"/>
    </location>
</feature>
<dbReference type="GeneID" id="5002847"/>
<organism evidence="2 3">
    <name type="scientific">Ostreococcus lucimarinus (strain CCE9901)</name>
    <dbReference type="NCBI Taxonomy" id="436017"/>
    <lineage>
        <taxon>Eukaryota</taxon>
        <taxon>Viridiplantae</taxon>
        <taxon>Chlorophyta</taxon>
        <taxon>Mamiellophyceae</taxon>
        <taxon>Mamiellales</taxon>
        <taxon>Bathycoccaceae</taxon>
        <taxon>Ostreococcus</taxon>
    </lineage>
</organism>
<dbReference type="GO" id="GO:0061927">
    <property type="term" value="C:TOC-TIC supercomplex I"/>
    <property type="evidence" value="ECO:0007669"/>
    <property type="project" value="EnsemblPlants"/>
</dbReference>
<dbReference type="OMA" id="PTEYAQK"/>
<feature type="compositionally biased region" description="Low complexity" evidence="1">
    <location>
        <begin position="573"/>
        <end position="590"/>
    </location>
</feature>
<protein>
    <submittedName>
        <fullName evidence="2">Tic110 family transporter: chloroplast inner envelope protein Tic110</fullName>
    </submittedName>
</protein>
<dbReference type="OrthoDB" id="191196at2759"/>
<dbReference type="AlphaFoldDB" id="A4S0R7"/>
<dbReference type="GO" id="GO:0009658">
    <property type="term" value="P:chloroplast organization"/>
    <property type="evidence" value="ECO:0007669"/>
    <property type="project" value="EnsemblPlants"/>
</dbReference>
<evidence type="ECO:0000313" key="2">
    <source>
        <dbReference type="EMBL" id="ABO97080.1"/>
    </source>
</evidence>
<evidence type="ECO:0000313" key="3">
    <source>
        <dbReference type="Proteomes" id="UP000001568"/>
    </source>
</evidence>
<dbReference type="Gramene" id="ABO97080">
    <property type="protein sequence ID" value="ABO97080"/>
    <property type="gene ID" value="OSTLU_46066"/>
</dbReference>
<keyword evidence="2" id="KW-0261">Viral envelope protein</keyword>
<gene>
    <name evidence="2" type="ORF">OSTLU_46066</name>
</gene>
<dbReference type="KEGG" id="olu:OSTLU_46066"/>
<dbReference type="PANTHER" id="PTHR34935:SF3">
    <property type="entry name" value="PROTEIN TIC110, CHLOROPLASTIC"/>
    <property type="match status" value="1"/>
</dbReference>
<keyword evidence="2" id="KW-0946">Virion</keyword>
<dbReference type="GO" id="GO:0045037">
    <property type="term" value="P:protein import into chloroplast stroma"/>
    <property type="evidence" value="ECO:0007669"/>
    <property type="project" value="EnsemblPlants"/>
</dbReference>
<sequence length="901" mass="98074">MPANVRGGAKAALTAVVGGGAAYGVSVADKKRFTAAPKSLWNSLQGRDPLSVTAEEVNAMGAKFGIANMGQSCATAMTELYDVYLMSLVPQGLDPVQGWEAAALAQFRQTLGIDDASAAQAHLEAGRRLFRKRIELGSTDKETDLESRKEFQKLVFISTQTFGEEQARFLLPWKRVFRVSDAQVDLANRDNASQLLRTSLSKSNAIANVDAAAIASAADYKASLNLDDDAAGEIAQDLATAHVAGIVNGTITLNKERGSARDVGTICKNVEQVLAYNVKLEGAQGSFPGVGPVTLFGGEFDSKMTELKDVFRTYLEEGIKGYSFSAALNDNLGKLRLVFGMGNKEADDIILASTTASYRLALRDAVKSGSLDNAESPAKVLQGLCEGLRFPPEVAAGIHEENYRTKLESIISSNKKLEDADVEALARVRKLLCVPKGVVEKLHFEICGEIYRTAVRSALSVPTESFTPALRDRCKAAKANVRLDDETALKILGAEARKQMSGFIRTSKSIRNKTDAQKEIRKMIFYNQGVVTPLVQDVTKAKAEAAAEELASLLKEAQEAAAKEEAEEKAKAAAEATAAEPEAAAEPTEVTLAEDMDVVTRQAMYREYLMFCMTGDQVNAPMGVRINIERDQSEFKRLSQLGDILGLNMMEVGQVHKDLADKAFRTQAEQMLGDGRGLTADRAEKLKEIQTQLNLPEDEAQKIIKGITSQRMMSNVQQQIASGTLDAAEVRKMIEAGVEIERMIPEDKRMNLFRKNAERRLGDGSGSADIEALTGTLVEDLKIDGEKAKTELKNIAAEKKRSQMIQGVAVLRQKKAADVLLCCRNLVACQAVAPEAKLEWKVESEVFDMYSVFVQECSDVEERKVLQSALSISDESARKLEQVVADGAFKFSEDSLDEALF</sequence>
<accession>A4S0R7</accession>
<reference evidence="2 3" key="1">
    <citation type="journal article" date="2007" name="Proc. Natl. Acad. Sci. U.S.A.">
        <title>The tiny eukaryote Ostreococcus provides genomic insights into the paradox of plankton speciation.</title>
        <authorList>
            <person name="Palenik B."/>
            <person name="Grimwood J."/>
            <person name="Aerts A."/>
            <person name="Rouze P."/>
            <person name="Salamov A."/>
            <person name="Putnam N."/>
            <person name="Dupont C."/>
            <person name="Jorgensen R."/>
            <person name="Derelle E."/>
            <person name="Rombauts S."/>
            <person name="Zhou K."/>
            <person name="Otillar R."/>
            <person name="Merchant S.S."/>
            <person name="Podell S."/>
            <person name="Gaasterland T."/>
            <person name="Napoli C."/>
            <person name="Gendler K."/>
            <person name="Manuell A."/>
            <person name="Tai V."/>
            <person name="Vallon O."/>
            <person name="Piganeau G."/>
            <person name="Jancek S."/>
            <person name="Heijde M."/>
            <person name="Jabbari K."/>
            <person name="Bowler C."/>
            <person name="Lohr M."/>
            <person name="Robbens S."/>
            <person name="Werner G."/>
            <person name="Dubchak I."/>
            <person name="Pazour G.J."/>
            <person name="Ren Q."/>
            <person name="Paulsen I."/>
            <person name="Delwiche C."/>
            <person name="Schmutz J."/>
            <person name="Rokhsar D."/>
            <person name="Van de Peer Y."/>
            <person name="Moreau H."/>
            <person name="Grigoriev I.V."/>
        </authorList>
    </citation>
    <scope>NUCLEOTIDE SEQUENCE [LARGE SCALE GENOMIC DNA]</scope>
    <source>
        <strain evidence="2 3">CCE9901</strain>
    </source>
</reference>
<evidence type="ECO:0000256" key="1">
    <source>
        <dbReference type="SAM" id="MobiDB-lite"/>
    </source>
</evidence>
<dbReference type="Pfam" id="PF16940">
    <property type="entry name" value="Tic110"/>
    <property type="match status" value="1"/>
</dbReference>
<dbReference type="RefSeq" id="XP_001418787.1">
    <property type="nucleotide sequence ID" value="XM_001418750.1"/>
</dbReference>
<proteinExistence type="predicted"/>
<dbReference type="STRING" id="436017.A4S0R7"/>